<gene>
    <name evidence="2" type="ORF">GU920_04080</name>
</gene>
<evidence type="ECO:0000259" key="1">
    <source>
        <dbReference type="Pfam" id="PF13403"/>
    </source>
</evidence>
<comment type="caution">
    <text evidence="2">The sequence shown here is derived from an EMBL/GenBank/DDBJ whole genome shotgun (WGS) entry which is preliminary data.</text>
</comment>
<accession>A0ABW9Y2H4</accession>
<dbReference type="Pfam" id="PF13403">
    <property type="entry name" value="Hint_2"/>
    <property type="match status" value="1"/>
</dbReference>
<reference evidence="3" key="1">
    <citation type="submission" date="2020-01" db="EMBL/GenBank/DDBJ databases">
        <title>Sphingomonas sp. strain CSW-10.</title>
        <authorList>
            <person name="Chen W.-M."/>
        </authorList>
    </citation>
    <scope>NUCLEOTIDE SEQUENCE [LARGE SCALE GENOMIC DNA]</scope>
    <source>
        <strain evidence="3">CCP-1</strain>
    </source>
</reference>
<dbReference type="Proteomes" id="UP001517376">
    <property type="component" value="Unassembled WGS sequence"/>
</dbReference>
<sequence length="213" mass="22531">MQSSVSPLGAAVPSILVDGLPASHALATPDGWVEAGDLEPGDPVFTFEQGEMPVAAVFRSAQARNVPPAFWPVLLPTGAMDNDHPVELLPAQMVMLESEWAEDAYGEAFVMVPALALLGWNGITRRPPREVEIVHLQFDTPQVVFAGRCLLLGCGGTGAMAANLFRAQGLMTLGLKEARQLVAGLIAEGERARFLPPDQAAPPYAAFAPAPLL</sequence>
<dbReference type="RefSeq" id="WP_161765673.1">
    <property type="nucleotide sequence ID" value="NZ_JAAATW010000001.1"/>
</dbReference>
<keyword evidence="3" id="KW-1185">Reference proteome</keyword>
<dbReference type="EMBL" id="JAAATW010000001">
    <property type="protein sequence ID" value="NBE06698.1"/>
    <property type="molecule type" value="Genomic_DNA"/>
</dbReference>
<protein>
    <recommendedName>
        <fullName evidence="1">Hedgehog/Intein (Hint) domain-containing protein</fullName>
    </recommendedName>
</protein>
<name>A0ABW9Y2H4_9RHOB</name>
<proteinExistence type="predicted"/>
<evidence type="ECO:0000313" key="3">
    <source>
        <dbReference type="Proteomes" id="UP001517376"/>
    </source>
</evidence>
<feature type="domain" description="Hedgehog/Intein (Hint)" evidence="1">
    <location>
        <begin position="26"/>
        <end position="148"/>
    </location>
</feature>
<dbReference type="InterPro" id="IPR028992">
    <property type="entry name" value="Hedgehog/Intein_dom"/>
</dbReference>
<organism evidence="2 3">
    <name type="scientific">Paragemmobacter ruber</name>
    <dbReference type="NCBI Taxonomy" id="1985673"/>
    <lineage>
        <taxon>Bacteria</taxon>
        <taxon>Pseudomonadati</taxon>
        <taxon>Pseudomonadota</taxon>
        <taxon>Alphaproteobacteria</taxon>
        <taxon>Rhodobacterales</taxon>
        <taxon>Paracoccaceae</taxon>
        <taxon>Paragemmobacter</taxon>
    </lineage>
</organism>
<evidence type="ECO:0000313" key="2">
    <source>
        <dbReference type="EMBL" id="NBE06698.1"/>
    </source>
</evidence>